<sequence length="836" mass="92185">MLYVTRTLDDYIAFLMYELASSIFQNYFNIEIVNQFSLFLSGVSSRSVFVPLLIYSPRSMDLNSVSCLANSISRFIHLVTCRISKSMPMEKDYRNIASFLKHLKPLLDNVADHKAPLDEILCKECEELDAAVNEAREFLEKWSPRMSKILCVLQSKPFILKIQISSVKISSILCELVELPSTSSLSDAQFCKQESQNLKLDKVSELIEEILRNQNEGITPRADYLMSIVKTLNLTSNQELFSEFIALEKERMKAEENQTKGDLNQISRTMKSMSHIRDCVVKLENFEAMNNIRIPSYFRCPLSLEIMLDPVIVASGQTYERASIQKWLDHGLKTCPKTGQKLSHSNLIPNYTVKALVANWCEENKINVSNNPGGADIVAVQSQPEHINHEDDLQCSLQRINSTSRSSFEIRHGFEKLKVDGASGLKDERFGVSGDKTAEKFDHSSPEHSYVHSRSESASSAVSSIDYLPVASTDTSRISSKQDDMSDRSRDICLTPTSNRNSGVSLSLSAKLYHSSKTMSEMVVNGKHNPSRVHSFSSESGSNASTSTFHVEKLIKELKSESTEVQTAAAEELRFLAKHDNENRVVIGCSGAIAPLISLLHSDVKLTQEHAVTALLNLSINEKIKVMIAEEGAIEPLIHVLRTGNAGAKENAAAALFSLSLLDECRIKIGRSGAVKALVNLLGSGTLRGKKDAATALFNLSIFHENKARIVQAGAVKYLVGLMAPETEMVDKAVALLSNLSTIKEGCSAIAREGGIPLLVEIVDMGSQRGKENAASILLQLCINSSSCCRSVLQEGAVPPLVALSQSGSPRAKEKAQQLLSHFRNQRESTAVRGRP</sequence>
<evidence type="ECO:0000313" key="14">
    <source>
        <dbReference type="EMBL" id="CAI9781272.1"/>
    </source>
</evidence>
<evidence type="ECO:0000256" key="1">
    <source>
        <dbReference type="ARBA" id="ARBA00000900"/>
    </source>
</evidence>
<keyword evidence="6" id="KW-0677">Repeat</keyword>
<name>A0AAD2E752_9LAMI</name>
<dbReference type="Pfam" id="PF25598">
    <property type="entry name" value="ARM_PUB"/>
    <property type="match status" value="1"/>
</dbReference>
<evidence type="ECO:0000256" key="12">
    <source>
        <dbReference type="SAM" id="MobiDB-lite"/>
    </source>
</evidence>
<keyword evidence="15" id="KW-1185">Reference proteome</keyword>
<evidence type="ECO:0000256" key="8">
    <source>
        <dbReference type="ARBA" id="ARBA00074389"/>
    </source>
</evidence>
<comment type="function">
    <text evidence="2">Functions as an E3 ubiquitin ligase.</text>
</comment>
<dbReference type="SUPFAM" id="SSF48371">
    <property type="entry name" value="ARM repeat"/>
    <property type="match status" value="1"/>
</dbReference>
<dbReference type="PROSITE" id="PS51698">
    <property type="entry name" value="U_BOX"/>
    <property type="match status" value="1"/>
</dbReference>
<dbReference type="InterPro" id="IPR000225">
    <property type="entry name" value="Armadillo"/>
</dbReference>
<comment type="pathway">
    <text evidence="3">Protein modification; protein ubiquitination.</text>
</comment>
<dbReference type="Gene3D" id="1.25.10.10">
    <property type="entry name" value="Leucine-rich Repeat Variant"/>
    <property type="match status" value="1"/>
</dbReference>
<evidence type="ECO:0000256" key="10">
    <source>
        <dbReference type="ARBA" id="ARBA00076227"/>
    </source>
</evidence>
<evidence type="ECO:0000256" key="5">
    <source>
        <dbReference type="ARBA" id="ARBA00022679"/>
    </source>
</evidence>
<dbReference type="SMART" id="SM00504">
    <property type="entry name" value="Ubox"/>
    <property type="match status" value="1"/>
</dbReference>
<dbReference type="InterPro" id="IPR013083">
    <property type="entry name" value="Znf_RING/FYVE/PHD"/>
</dbReference>
<dbReference type="InterPro" id="IPR016024">
    <property type="entry name" value="ARM-type_fold"/>
</dbReference>
<evidence type="ECO:0000256" key="9">
    <source>
        <dbReference type="ARBA" id="ARBA00075465"/>
    </source>
</evidence>
<dbReference type="Pfam" id="PF04564">
    <property type="entry name" value="U-box"/>
    <property type="match status" value="1"/>
</dbReference>
<evidence type="ECO:0000256" key="7">
    <source>
        <dbReference type="ARBA" id="ARBA00022786"/>
    </source>
</evidence>
<dbReference type="InterPro" id="IPR045210">
    <property type="entry name" value="RING-Ubox_PUB"/>
</dbReference>
<dbReference type="SMART" id="SM00185">
    <property type="entry name" value="ARM"/>
    <property type="match status" value="6"/>
</dbReference>
<proteinExistence type="predicted"/>
<accession>A0AAD2E752</accession>
<evidence type="ECO:0000256" key="4">
    <source>
        <dbReference type="ARBA" id="ARBA00012483"/>
    </source>
</evidence>
<dbReference type="EMBL" id="OU503053">
    <property type="protein sequence ID" value="CAI9781272.1"/>
    <property type="molecule type" value="Genomic_DNA"/>
</dbReference>
<dbReference type="Gene3D" id="3.30.40.10">
    <property type="entry name" value="Zinc/RING finger domain, C3HC4 (zinc finger)"/>
    <property type="match status" value="1"/>
</dbReference>
<feature type="domain" description="U-box" evidence="13">
    <location>
        <begin position="293"/>
        <end position="367"/>
    </location>
</feature>
<evidence type="ECO:0000256" key="11">
    <source>
        <dbReference type="PROSITE-ProRule" id="PRU00259"/>
    </source>
</evidence>
<dbReference type="Proteomes" id="UP000834106">
    <property type="component" value="Chromosome 18"/>
</dbReference>
<evidence type="ECO:0000313" key="15">
    <source>
        <dbReference type="Proteomes" id="UP000834106"/>
    </source>
</evidence>
<dbReference type="InterPro" id="IPR003613">
    <property type="entry name" value="Ubox_domain"/>
</dbReference>
<gene>
    <name evidence="14" type="ORF">FPE_LOCUS28702</name>
</gene>
<feature type="repeat" description="ARM" evidence="11">
    <location>
        <begin position="591"/>
        <end position="633"/>
    </location>
</feature>
<dbReference type="CDD" id="cd16664">
    <property type="entry name" value="RING-Ubox_PUB"/>
    <property type="match status" value="1"/>
</dbReference>
<dbReference type="SUPFAM" id="SSF57850">
    <property type="entry name" value="RING/U-box"/>
    <property type="match status" value="1"/>
</dbReference>
<reference evidence="14" key="1">
    <citation type="submission" date="2023-05" db="EMBL/GenBank/DDBJ databases">
        <authorList>
            <person name="Huff M."/>
        </authorList>
    </citation>
    <scope>NUCLEOTIDE SEQUENCE</scope>
</reference>
<dbReference type="PROSITE" id="PS50176">
    <property type="entry name" value="ARM_REPEAT"/>
    <property type="match status" value="3"/>
</dbReference>
<dbReference type="AlphaFoldDB" id="A0AAD2E752"/>
<comment type="catalytic activity">
    <reaction evidence="1">
        <text>S-ubiquitinyl-[E2 ubiquitin-conjugating enzyme]-L-cysteine + [acceptor protein]-L-lysine = [E2 ubiquitin-conjugating enzyme]-L-cysteine + N(6)-ubiquitinyl-[acceptor protein]-L-lysine.</text>
        <dbReference type="EC" id="2.3.2.27"/>
    </reaction>
</comment>
<dbReference type="EC" id="2.3.2.27" evidence="4"/>
<feature type="region of interest" description="Disordered" evidence="12">
    <location>
        <begin position="436"/>
        <end position="456"/>
    </location>
</feature>
<keyword evidence="7" id="KW-0833">Ubl conjugation pathway</keyword>
<feature type="compositionally biased region" description="Basic and acidic residues" evidence="12">
    <location>
        <begin position="436"/>
        <end position="455"/>
    </location>
</feature>
<evidence type="ECO:0000259" key="13">
    <source>
        <dbReference type="PROSITE" id="PS51698"/>
    </source>
</evidence>
<keyword evidence="5" id="KW-0808">Transferase</keyword>
<dbReference type="GO" id="GO:0016567">
    <property type="term" value="P:protein ubiquitination"/>
    <property type="evidence" value="ECO:0007669"/>
    <property type="project" value="InterPro"/>
</dbReference>
<feature type="repeat" description="ARM" evidence="11">
    <location>
        <begin position="714"/>
        <end position="755"/>
    </location>
</feature>
<evidence type="ECO:0000256" key="2">
    <source>
        <dbReference type="ARBA" id="ARBA00003861"/>
    </source>
</evidence>
<feature type="repeat" description="ARM" evidence="11">
    <location>
        <begin position="673"/>
        <end position="715"/>
    </location>
</feature>
<dbReference type="InterPro" id="IPR011989">
    <property type="entry name" value="ARM-like"/>
</dbReference>
<dbReference type="PANTHER" id="PTHR23315:SF278">
    <property type="entry name" value="U-BOX DOMAIN-CONTAINING PROTEIN 3"/>
    <property type="match status" value="1"/>
</dbReference>
<dbReference type="PANTHER" id="PTHR23315">
    <property type="entry name" value="U BOX DOMAIN-CONTAINING"/>
    <property type="match status" value="1"/>
</dbReference>
<organism evidence="14 15">
    <name type="scientific">Fraxinus pennsylvanica</name>
    <dbReference type="NCBI Taxonomy" id="56036"/>
    <lineage>
        <taxon>Eukaryota</taxon>
        <taxon>Viridiplantae</taxon>
        <taxon>Streptophyta</taxon>
        <taxon>Embryophyta</taxon>
        <taxon>Tracheophyta</taxon>
        <taxon>Spermatophyta</taxon>
        <taxon>Magnoliopsida</taxon>
        <taxon>eudicotyledons</taxon>
        <taxon>Gunneridae</taxon>
        <taxon>Pentapetalae</taxon>
        <taxon>asterids</taxon>
        <taxon>lamiids</taxon>
        <taxon>Lamiales</taxon>
        <taxon>Oleaceae</taxon>
        <taxon>Oleeae</taxon>
        <taxon>Fraxinus</taxon>
    </lineage>
</organism>
<dbReference type="GO" id="GO:0061630">
    <property type="term" value="F:ubiquitin protein ligase activity"/>
    <property type="evidence" value="ECO:0007669"/>
    <property type="project" value="UniProtKB-EC"/>
</dbReference>
<evidence type="ECO:0000256" key="3">
    <source>
        <dbReference type="ARBA" id="ARBA00004906"/>
    </source>
</evidence>
<evidence type="ECO:0000256" key="6">
    <source>
        <dbReference type="ARBA" id="ARBA00022737"/>
    </source>
</evidence>
<protein>
    <recommendedName>
        <fullName evidence="8">U-box domain-containing protein 12</fullName>
        <ecNumber evidence="4">2.3.2.27</ecNumber>
    </recommendedName>
    <alternativeName>
        <fullName evidence="9">Plant U-box protein 12</fullName>
    </alternativeName>
    <alternativeName>
        <fullName evidence="10">RING-type E3 ubiquitin transferase PUB12</fullName>
    </alternativeName>
</protein>
<dbReference type="InterPro" id="IPR057314">
    <property type="entry name" value="PUB2-4-like_N"/>
</dbReference>
<dbReference type="Pfam" id="PF25240">
    <property type="entry name" value="PUB2_N"/>
    <property type="match status" value="1"/>
</dbReference>
<dbReference type="InterPro" id="IPR058678">
    <property type="entry name" value="ARM_PUB"/>
</dbReference>
<dbReference type="FunFam" id="3.30.40.10:FF:000114">
    <property type="entry name" value="RING-type E3 ubiquitin transferase"/>
    <property type="match status" value="1"/>
</dbReference>
<dbReference type="FunFam" id="1.25.10.10:FF:000082">
    <property type="entry name" value="RING-type E3 ubiquitin transferase"/>
    <property type="match status" value="1"/>
</dbReference>